<comment type="caution">
    <text evidence="2">The sequence shown here is derived from an EMBL/GenBank/DDBJ whole genome shotgun (WGS) entry which is preliminary data.</text>
</comment>
<dbReference type="Gene3D" id="3.30.365.10">
    <property type="entry name" value="Aldehyde oxidase/xanthine dehydrogenase, molybdopterin binding domain"/>
    <property type="match status" value="4"/>
</dbReference>
<dbReference type="GO" id="GO:0016491">
    <property type="term" value="F:oxidoreductase activity"/>
    <property type="evidence" value="ECO:0007669"/>
    <property type="project" value="InterPro"/>
</dbReference>
<dbReference type="Pfam" id="PF20256">
    <property type="entry name" value="MoCoBD_2"/>
    <property type="match status" value="1"/>
</dbReference>
<dbReference type="Proteomes" id="UP000608579">
    <property type="component" value="Unassembled WGS sequence"/>
</dbReference>
<dbReference type="SUPFAM" id="SSF56003">
    <property type="entry name" value="Molybdenum cofactor-binding domain"/>
    <property type="match status" value="1"/>
</dbReference>
<dbReference type="AlphaFoldDB" id="A0A833E9P2"/>
<dbReference type="SMART" id="SM01008">
    <property type="entry name" value="Ald_Xan_dh_C"/>
    <property type="match status" value="1"/>
</dbReference>
<sequence length="778" mass="84786">MSGEEEILRRFSAIEQAREFYIVGKKVARVDSLEAVLGKPIYTGDLVTGDYVFVRAVRSPYPHAKIKKINPEKALNMKEILGVLTHADIPGENDAGSLISDRPLLAVDKVRHYGEAVALVIGSSIESVDEALAKVEVEYHPLPVVTNPIDALKPDAPRVQERGNLITHFKIRKGDVEKGFEKADIIVENTYRTQFMDGMPLETEVAYAIPEENGRITCISSMQNPFDVYNKVVKILGLPAEKIRVIQAATGGGFGPKSDETPIDVAAYACLAALKTRKPVLSVFTREESVTVQCKRHAFIIENKTAATEDGKLVAWKSTLYEDTGAYISKGHLVIARATFHCTGPYEVPNVWADGYCVLTNNTMAGSTRGFGAPQAHFAAEVQMDILAKKLRMDPVELRAKNILIPGSLTATSQKIDDSGLEVCFRKAVEESAWHQRRREYEEFNKRSMYVKRGIGIALLYHGNTLGPEGEDFANVHTRIERDGTVIIQTGLTEYGTGAITSLAIVTAETLGISLKNIRVERPDTSAVTSAGPTVASRTTVIGGQAALDAAKQLRSRLAEVAAQVLEAKPEDLEFKDNRIYIRDSPERGLDFKHVVEKCYEAGVGLEVEGYYIAPATKWDPETGQGEPYNQYTFGALVSEVEVDILTGMVKVLKMTAVYDAGKVINPLGLLAVIEGGSIMGLGHALTEELIHENGIVVTPNLHTYLIPTTAETPLNIQSIAVESPGRIGVFGAKAMGEIPVVLPMASITNALAHAIGVHINETPLKPERILKAIQQNV</sequence>
<dbReference type="InterPro" id="IPR046867">
    <property type="entry name" value="AldOxase/xan_DH_MoCoBD2"/>
</dbReference>
<dbReference type="InterPro" id="IPR000674">
    <property type="entry name" value="Ald_Oxase/Xan_DH_a/b"/>
</dbReference>
<protein>
    <submittedName>
        <fullName evidence="2">Aldehyde oxidase</fullName>
    </submittedName>
</protein>
<accession>A0A833E9P2</accession>
<gene>
    <name evidence="2" type="ORF">EYH45_03735</name>
</gene>
<dbReference type="PANTHER" id="PTHR11908">
    <property type="entry name" value="XANTHINE DEHYDROGENASE"/>
    <property type="match status" value="1"/>
</dbReference>
<dbReference type="EMBL" id="DQVM01000072">
    <property type="protein sequence ID" value="HIQ29657.1"/>
    <property type="molecule type" value="Genomic_DNA"/>
</dbReference>
<dbReference type="GO" id="GO:0005506">
    <property type="term" value="F:iron ion binding"/>
    <property type="evidence" value="ECO:0007669"/>
    <property type="project" value="InterPro"/>
</dbReference>
<dbReference type="Gene3D" id="3.90.1170.50">
    <property type="entry name" value="Aldehyde oxidase/xanthine dehydrogenase, a/b hammerhead"/>
    <property type="match status" value="1"/>
</dbReference>
<dbReference type="InterPro" id="IPR008274">
    <property type="entry name" value="AldOxase/xan_DH_MoCoBD1"/>
</dbReference>
<dbReference type="Pfam" id="PF02738">
    <property type="entry name" value="MoCoBD_1"/>
    <property type="match status" value="1"/>
</dbReference>
<reference evidence="2" key="1">
    <citation type="journal article" date="2020" name="ISME J.">
        <title>Gammaproteobacteria mediating utilization of methyl-, sulfur- and petroleum organic compounds in deep ocean hydrothermal plumes.</title>
        <authorList>
            <person name="Zhou Z."/>
            <person name="Liu Y."/>
            <person name="Pan J."/>
            <person name="Cron B.R."/>
            <person name="Toner B.M."/>
            <person name="Anantharaman K."/>
            <person name="Breier J.A."/>
            <person name="Dick G.J."/>
            <person name="Li M."/>
        </authorList>
    </citation>
    <scope>NUCLEOTIDE SEQUENCE</scope>
    <source>
        <strain evidence="2">SZUA-1515</strain>
    </source>
</reference>
<dbReference type="InterPro" id="IPR036856">
    <property type="entry name" value="Ald_Oxase/Xan_DH_a/b_sf"/>
</dbReference>
<dbReference type="SUPFAM" id="SSF54665">
    <property type="entry name" value="CO dehydrogenase molybdoprotein N-domain-like"/>
    <property type="match status" value="1"/>
</dbReference>
<dbReference type="Pfam" id="PF01315">
    <property type="entry name" value="Ald_Xan_dh_C"/>
    <property type="match status" value="1"/>
</dbReference>
<evidence type="ECO:0000313" key="2">
    <source>
        <dbReference type="EMBL" id="HIQ29657.1"/>
    </source>
</evidence>
<dbReference type="InterPro" id="IPR016208">
    <property type="entry name" value="Ald_Oxase/xanthine_DH-like"/>
</dbReference>
<evidence type="ECO:0000313" key="3">
    <source>
        <dbReference type="Proteomes" id="UP000608579"/>
    </source>
</evidence>
<evidence type="ECO:0000259" key="1">
    <source>
        <dbReference type="SMART" id="SM01008"/>
    </source>
</evidence>
<dbReference type="InterPro" id="IPR037165">
    <property type="entry name" value="AldOxase/xan_DH_Mopterin-bd_sf"/>
</dbReference>
<dbReference type="PANTHER" id="PTHR11908:SF157">
    <property type="entry name" value="XANTHINE DEHYDROGENASE SUBUNIT D-RELATED"/>
    <property type="match status" value="1"/>
</dbReference>
<feature type="domain" description="Aldehyde oxidase/xanthine dehydrogenase a/b hammerhead" evidence="1">
    <location>
        <begin position="37"/>
        <end position="143"/>
    </location>
</feature>
<name>A0A833E9P2_CALS0</name>
<organism evidence="2 3">
    <name type="scientific">Caldiarchaeum subterraneum</name>
    <dbReference type="NCBI Taxonomy" id="311458"/>
    <lineage>
        <taxon>Archaea</taxon>
        <taxon>Nitrososphaerota</taxon>
        <taxon>Candidatus Caldarchaeales</taxon>
        <taxon>Candidatus Caldarchaeaceae</taxon>
        <taxon>Candidatus Caldarchaeum</taxon>
    </lineage>
</organism>
<proteinExistence type="predicted"/>